<dbReference type="AlphaFoldDB" id="A0A484G0P6"/>
<name>A0A484G0P6_COLOR</name>
<accession>A0A484G0P6</accession>
<sequence>MVRLIQILEPEWLRTSVTRHWTMLIRRPSEERPAEACDHDVQFRRAVYQFALRDCSNAVQRLRLGDRQGHIS</sequence>
<protein>
    <submittedName>
        <fullName evidence="1">Uncharacterized protein</fullName>
    </submittedName>
</protein>
<organism evidence="1 2">
    <name type="scientific">Colletotrichum orbiculare (strain 104-T / ATCC 96160 / CBS 514.97 / LARS 414 / MAFF 240422)</name>
    <name type="common">Cucumber anthracnose fungus</name>
    <name type="synonym">Colletotrichum lagenarium</name>
    <dbReference type="NCBI Taxonomy" id="1213857"/>
    <lineage>
        <taxon>Eukaryota</taxon>
        <taxon>Fungi</taxon>
        <taxon>Dikarya</taxon>
        <taxon>Ascomycota</taxon>
        <taxon>Pezizomycotina</taxon>
        <taxon>Sordariomycetes</taxon>
        <taxon>Hypocreomycetidae</taxon>
        <taxon>Glomerellales</taxon>
        <taxon>Glomerellaceae</taxon>
        <taxon>Colletotrichum</taxon>
        <taxon>Colletotrichum orbiculare species complex</taxon>
    </lineage>
</organism>
<evidence type="ECO:0000313" key="1">
    <source>
        <dbReference type="EMBL" id="TDZ24229.1"/>
    </source>
</evidence>
<comment type="caution">
    <text evidence="1">The sequence shown here is derived from an EMBL/GenBank/DDBJ whole genome shotgun (WGS) entry which is preliminary data.</text>
</comment>
<reference evidence="2" key="1">
    <citation type="journal article" date="2013" name="New Phytol.">
        <title>Comparative genomic and transcriptomic analyses reveal the hemibiotrophic stage shift of Colletotrichum fungi.</title>
        <authorList>
            <person name="Gan P."/>
            <person name="Ikeda K."/>
            <person name="Irieda H."/>
            <person name="Narusaka M."/>
            <person name="O'Connell R.J."/>
            <person name="Narusaka Y."/>
            <person name="Takano Y."/>
            <person name="Kubo Y."/>
            <person name="Shirasu K."/>
        </authorList>
    </citation>
    <scope>NUCLEOTIDE SEQUENCE [LARGE SCALE GENOMIC DNA]</scope>
    <source>
        <strain evidence="2">104-T / ATCC 96160 / CBS 514.97 / LARS 414 / MAFF 240422</strain>
    </source>
</reference>
<dbReference type="Proteomes" id="UP000014480">
    <property type="component" value="Unassembled WGS sequence"/>
</dbReference>
<proteinExistence type="predicted"/>
<reference evidence="2" key="2">
    <citation type="journal article" date="2019" name="Mol. Plant Microbe Interact.">
        <title>Genome sequence resources for four phytopathogenic fungi from the Colletotrichum orbiculare species complex.</title>
        <authorList>
            <person name="Gan P."/>
            <person name="Tsushima A."/>
            <person name="Narusaka M."/>
            <person name="Narusaka Y."/>
            <person name="Takano Y."/>
            <person name="Kubo Y."/>
            <person name="Shirasu K."/>
        </authorList>
    </citation>
    <scope>GENOME REANNOTATION</scope>
    <source>
        <strain evidence="2">104-T / ATCC 96160 / CBS 514.97 / LARS 414 / MAFF 240422</strain>
    </source>
</reference>
<evidence type="ECO:0000313" key="2">
    <source>
        <dbReference type="Proteomes" id="UP000014480"/>
    </source>
</evidence>
<gene>
    <name evidence="1" type="ORF">Cob_v002862</name>
</gene>
<keyword evidence="2" id="KW-1185">Reference proteome</keyword>
<dbReference type="EMBL" id="AMCV02000005">
    <property type="protein sequence ID" value="TDZ24229.1"/>
    <property type="molecule type" value="Genomic_DNA"/>
</dbReference>